<dbReference type="AlphaFoldDB" id="X5MLF2"/>
<dbReference type="FunFam" id="2.40.50.100:FF:000020">
    <property type="entry name" value="50S ribosomal protein L27"/>
    <property type="match status" value="1"/>
</dbReference>
<dbReference type="PRINTS" id="PR00063">
    <property type="entry name" value="RIBOSOMALL27"/>
</dbReference>
<evidence type="ECO:0000256" key="5">
    <source>
        <dbReference type="HAMAP-Rule" id="MF_00539"/>
    </source>
</evidence>
<dbReference type="NCBIfam" id="TIGR00062">
    <property type="entry name" value="L27"/>
    <property type="match status" value="1"/>
</dbReference>
<dbReference type="GO" id="GO:0022625">
    <property type="term" value="C:cytosolic large ribosomal subunit"/>
    <property type="evidence" value="ECO:0007669"/>
    <property type="project" value="TreeGrafter"/>
</dbReference>
<name>X5MLF2_9HYPH</name>
<dbReference type="InterPro" id="IPR018261">
    <property type="entry name" value="Ribosomal_bL27_CS"/>
</dbReference>
<dbReference type="GO" id="GO:0006412">
    <property type="term" value="P:translation"/>
    <property type="evidence" value="ECO:0007669"/>
    <property type="project" value="UniProtKB-UniRule"/>
</dbReference>
<accession>X5MLF2</accession>
<feature type="region of interest" description="Disordered" evidence="6">
    <location>
        <begin position="1"/>
        <end position="23"/>
    </location>
</feature>
<dbReference type="HAMAP" id="MF_00539">
    <property type="entry name" value="Ribosomal_bL27"/>
    <property type="match status" value="1"/>
</dbReference>
<gene>
    <name evidence="5" type="primary">rpmA</name>
    <name evidence="7" type="ORF">BN1012_Phect1226</name>
</gene>
<dbReference type="KEGG" id="pect:BN1012_Phect1226"/>
<evidence type="ECO:0000256" key="2">
    <source>
        <dbReference type="ARBA" id="ARBA00022980"/>
    </source>
</evidence>
<dbReference type="EMBL" id="HG966617">
    <property type="protein sequence ID" value="CDO59440.1"/>
    <property type="molecule type" value="Genomic_DNA"/>
</dbReference>
<dbReference type="STRING" id="1458461.BN1012_Phect1226"/>
<evidence type="ECO:0000313" key="8">
    <source>
        <dbReference type="Proteomes" id="UP000032160"/>
    </source>
</evidence>
<sequence length="92" mass="9717">MAHKKAGGSSRNGRDSAGRRLGIKKYGGEAVIPGNIILRQRGTKWHPGDNVGMGKDHTIFAKVEGNVSFRTRAGDRTYVSVVPATPASAAAE</sequence>
<evidence type="ECO:0000256" key="4">
    <source>
        <dbReference type="ARBA" id="ARBA00035175"/>
    </source>
</evidence>
<dbReference type="Gene3D" id="2.40.50.100">
    <property type="match status" value="1"/>
</dbReference>
<dbReference type="Proteomes" id="UP000032160">
    <property type="component" value="Chromosome I"/>
</dbReference>
<dbReference type="PROSITE" id="PS00831">
    <property type="entry name" value="RIBOSOMAL_L27"/>
    <property type="match status" value="1"/>
</dbReference>
<dbReference type="InterPro" id="IPR001684">
    <property type="entry name" value="Ribosomal_bL27"/>
</dbReference>
<comment type="similarity">
    <text evidence="1 5">Belongs to the bacterial ribosomal protein bL27 family.</text>
</comment>
<dbReference type="RefSeq" id="WP_043950092.1">
    <property type="nucleotide sequence ID" value="NZ_HG966617.1"/>
</dbReference>
<keyword evidence="3 5" id="KW-0687">Ribonucleoprotein</keyword>
<dbReference type="GO" id="GO:0003735">
    <property type="term" value="F:structural constituent of ribosome"/>
    <property type="evidence" value="ECO:0007669"/>
    <property type="project" value="InterPro"/>
</dbReference>
<evidence type="ECO:0000313" key="7">
    <source>
        <dbReference type="EMBL" id="CDO59440.1"/>
    </source>
</evidence>
<dbReference type="HOGENOM" id="CLU_095424_4_1_5"/>
<dbReference type="PATRIC" id="fig|1458461.3.peg.1225"/>
<evidence type="ECO:0000256" key="1">
    <source>
        <dbReference type="ARBA" id="ARBA00010797"/>
    </source>
</evidence>
<dbReference type="SUPFAM" id="SSF110324">
    <property type="entry name" value="Ribosomal L27 protein-like"/>
    <property type="match status" value="1"/>
</dbReference>
<evidence type="ECO:0000256" key="6">
    <source>
        <dbReference type="SAM" id="MobiDB-lite"/>
    </source>
</evidence>
<dbReference type="Pfam" id="PF01016">
    <property type="entry name" value="Ribosomal_L27"/>
    <property type="match status" value="1"/>
</dbReference>
<keyword evidence="2 5" id="KW-0689">Ribosomal protein</keyword>
<protein>
    <recommendedName>
        <fullName evidence="4 5">Large ribosomal subunit protein bL27</fullName>
    </recommendedName>
</protein>
<keyword evidence="8" id="KW-1185">Reference proteome</keyword>
<dbReference type="OrthoDB" id="9803474at2"/>
<evidence type="ECO:0000256" key="3">
    <source>
        <dbReference type="ARBA" id="ARBA00023274"/>
    </source>
</evidence>
<dbReference type="PANTHER" id="PTHR15893">
    <property type="entry name" value="RIBOSOMAL PROTEIN L27"/>
    <property type="match status" value="1"/>
</dbReference>
<dbReference type="PANTHER" id="PTHR15893:SF0">
    <property type="entry name" value="LARGE RIBOSOMAL SUBUNIT PROTEIN BL27M"/>
    <property type="match status" value="1"/>
</dbReference>
<organism evidence="7 8">
    <name type="scientific">Candidatus Phaeomarinibacter ectocarpi</name>
    <dbReference type="NCBI Taxonomy" id="1458461"/>
    <lineage>
        <taxon>Bacteria</taxon>
        <taxon>Pseudomonadati</taxon>
        <taxon>Pseudomonadota</taxon>
        <taxon>Alphaproteobacteria</taxon>
        <taxon>Hyphomicrobiales</taxon>
        <taxon>Parvibaculaceae</taxon>
        <taxon>Candidatus Phaeomarinibacter</taxon>
    </lineage>
</organism>
<reference evidence="7 8" key="1">
    <citation type="journal article" date="2014" name="Front. Genet.">
        <title>Genome and metabolic network of "Candidatus Phaeomarinobacter ectocarpi" Ec32, a new candidate genus of Alphaproteobacteria frequently associated with brown algae.</title>
        <authorList>
            <person name="Dittami S.M."/>
            <person name="Barbeyron T."/>
            <person name="Boyen C."/>
            <person name="Cambefort J."/>
            <person name="Collet G."/>
            <person name="Delage L."/>
            <person name="Gobet A."/>
            <person name="Groisillier A."/>
            <person name="Leblanc C."/>
            <person name="Michel G."/>
            <person name="Scornet D."/>
            <person name="Siegel A."/>
            <person name="Tapia J.E."/>
            <person name="Tonon T."/>
        </authorList>
    </citation>
    <scope>NUCLEOTIDE SEQUENCE [LARGE SCALE GENOMIC DNA]</scope>
    <source>
        <strain evidence="7 8">Ec32</strain>
    </source>
</reference>
<proteinExistence type="inferred from homology"/>